<dbReference type="InterPro" id="IPR028082">
    <property type="entry name" value="Peripla_BP_I"/>
</dbReference>
<dbReference type="Gene3D" id="3.40.50.2300">
    <property type="match status" value="2"/>
</dbReference>
<dbReference type="EMBL" id="FCOK02000012">
    <property type="protein sequence ID" value="SAL29736.1"/>
    <property type="molecule type" value="Genomic_DNA"/>
</dbReference>
<evidence type="ECO:0000313" key="4">
    <source>
        <dbReference type="EMBL" id="SAL29736.1"/>
    </source>
</evidence>
<name>A0A158GCF7_9BURK</name>
<dbReference type="PANTHER" id="PTHR47151">
    <property type="entry name" value="LEU/ILE/VAL-BINDING ABC TRANSPORTER SUBUNIT"/>
    <property type="match status" value="1"/>
</dbReference>
<comment type="similarity">
    <text evidence="1">Belongs to the leucine-binding protein family.</text>
</comment>
<dbReference type="SUPFAM" id="SSF53822">
    <property type="entry name" value="Periplasmic binding protein-like I"/>
    <property type="match status" value="1"/>
</dbReference>
<keyword evidence="2" id="KW-0732">Signal</keyword>
<organism evidence="4 5">
    <name type="scientific">Caballeronia udeis</name>
    <dbReference type="NCBI Taxonomy" id="1232866"/>
    <lineage>
        <taxon>Bacteria</taxon>
        <taxon>Pseudomonadati</taxon>
        <taxon>Pseudomonadota</taxon>
        <taxon>Betaproteobacteria</taxon>
        <taxon>Burkholderiales</taxon>
        <taxon>Burkholderiaceae</taxon>
        <taxon>Caballeronia</taxon>
    </lineage>
</organism>
<protein>
    <submittedName>
        <fullName evidence="4">Extracellular ligand-binding receptor</fullName>
    </submittedName>
</protein>
<evidence type="ECO:0000256" key="1">
    <source>
        <dbReference type="ARBA" id="ARBA00010062"/>
    </source>
</evidence>
<reference evidence="4 5" key="1">
    <citation type="submission" date="2016-01" db="EMBL/GenBank/DDBJ databases">
        <authorList>
            <person name="Oliw E.H."/>
        </authorList>
    </citation>
    <scope>NUCLEOTIDE SEQUENCE [LARGE SCALE GENOMIC DNA]</scope>
    <source>
        <strain evidence="4">LMG 27134</strain>
    </source>
</reference>
<keyword evidence="4" id="KW-0675">Receptor</keyword>
<sequence>MARLDSALRMALRALTMLGFAAIANVVLAQNSPVQIGFAGPLTGASANFGKDLEMGARLAIDEANAANIVIDGKPLQLTLDSQDDQADPKMAVQVAQRFVDANVAAVVGHFNSGTTLAASSVYNRGGIPQIIPAASNPSVTHQGFKLMFRPYGTDNTVAGAAAEYSVQTLHAKRIAIIDDRTAYGSGLADEFEAAVKAQGAEVIDREYTNDQATDFKAILTHIRAQNADLVFVACLGGEGALVVKQARQLDYRGVLLAGATYVNKNFISRAGDASEGMYAFEQGVMLSQLPQGKAFLSRFRSKYGTDPIGFAPFAYNDVWVIVNAIKAADSTDPKLFGPAIAKLSFQGVLGTVEFNEFGDLKNPKTTLFKVEKGSWVPVKTFGG</sequence>
<gene>
    <name evidence="4" type="ORF">AWB69_02388</name>
</gene>
<evidence type="ECO:0000256" key="2">
    <source>
        <dbReference type="ARBA" id="ARBA00022729"/>
    </source>
</evidence>
<dbReference type="InterPro" id="IPR028081">
    <property type="entry name" value="Leu-bd"/>
</dbReference>
<dbReference type="PANTHER" id="PTHR47151:SF2">
    <property type="entry name" value="AMINO ACID BINDING PROTEIN"/>
    <property type="match status" value="1"/>
</dbReference>
<feature type="domain" description="Leucine-binding protein" evidence="3">
    <location>
        <begin position="33"/>
        <end position="356"/>
    </location>
</feature>
<dbReference type="Proteomes" id="UP000054683">
    <property type="component" value="Unassembled WGS sequence"/>
</dbReference>
<accession>A0A158GCF7</accession>
<dbReference type="AlphaFoldDB" id="A0A158GCF7"/>
<evidence type="ECO:0000313" key="5">
    <source>
        <dbReference type="Proteomes" id="UP000054683"/>
    </source>
</evidence>
<evidence type="ECO:0000259" key="3">
    <source>
        <dbReference type="Pfam" id="PF13458"/>
    </source>
</evidence>
<dbReference type="Pfam" id="PF13458">
    <property type="entry name" value="Peripla_BP_6"/>
    <property type="match status" value="1"/>
</dbReference>
<proteinExistence type="inferred from homology"/>
<dbReference type="CDD" id="cd06342">
    <property type="entry name" value="PBP1_ABC_LIVBP-like"/>
    <property type="match status" value="1"/>
</dbReference>